<dbReference type="InterPro" id="IPR031770">
    <property type="entry name" value="Abf-1/2"/>
</dbReference>
<accession>A0A819XAI2</accession>
<keyword evidence="1" id="KW-0732">Signal</keyword>
<dbReference type="EMBL" id="CAJOBB010005590">
    <property type="protein sequence ID" value="CAF4133647.1"/>
    <property type="molecule type" value="Genomic_DNA"/>
</dbReference>
<comment type="caution">
    <text evidence="2">The sequence shown here is derived from an EMBL/GenBank/DDBJ whole genome shotgun (WGS) entry which is preliminary data.</text>
</comment>
<dbReference type="Pfam" id="PF16839">
    <property type="entry name" value="Antimicrobial25"/>
    <property type="match status" value="1"/>
</dbReference>
<dbReference type="Gene3D" id="3.30.30.110">
    <property type="entry name" value="Antibacterial factor-related peptide"/>
    <property type="match status" value="1"/>
</dbReference>
<reference evidence="2" key="1">
    <citation type="submission" date="2021-02" db="EMBL/GenBank/DDBJ databases">
        <authorList>
            <person name="Nowell W R."/>
        </authorList>
    </citation>
    <scope>NUCLEOTIDE SEQUENCE</scope>
</reference>
<dbReference type="PANTHER" id="PTHR37971:SF1">
    <property type="entry name" value="ANTIBACTERIAL FACTOR-RELATED PEPTIDE 1-RELATED"/>
    <property type="match status" value="1"/>
</dbReference>
<dbReference type="GO" id="GO:0098542">
    <property type="term" value="P:defense response to other organism"/>
    <property type="evidence" value="ECO:0007669"/>
    <property type="project" value="InterPro"/>
</dbReference>
<evidence type="ECO:0000313" key="2">
    <source>
        <dbReference type="EMBL" id="CAF4133647.1"/>
    </source>
</evidence>
<proteinExistence type="predicted"/>
<evidence type="ECO:0000313" key="3">
    <source>
        <dbReference type="Proteomes" id="UP000663868"/>
    </source>
</evidence>
<evidence type="ECO:0000256" key="1">
    <source>
        <dbReference type="SAM" id="SignalP"/>
    </source>
</evidence>
<organism evidence="2 3">
    <name type="scientific">Adineta steineri</name>
    <dbReference type="NCBI Taxonomy" id="433720"/>
    <lineage>
        <taxon>Eukaryota</taxon>
        <taxon>Metazoa</taxon>
        <taxon>Spiralia</taxon>
        <taxon>Gnathifera</taxon>
        <taxon>Rotifera</taxon>
        <taxon>Eurotatoria</taxon>
        <taxon>Bdelloidea</taxon>
        <taxon>Adinetida</taxon>
        <taxon>Adinetidae</taxon>
        <taxon>Adineta</taxon>
    </lineage>
</organism>
<dbReference type="AlphaFoldDB" id="A0A819XAI2"/>
<sequence length="80" mass="8782">MHGYQRIFVCCSLIFFLIAYHPCTALTCNMMDTQPDIARAACVGSCLVQNCATGYCQKRSGQPVCVCSRCANGRGDFTIF</sequence>
<feature type="signal peptide" evidence="1">
    <location>
        <begin position="1"/>
        <end position="25"/>
    </location>
</feature>
<dbReference type="InterPro" id="IPR038204">
    <property type="entry name" value="Abf-1/2_sf"/>
</dbReference>
<dbReference type="PANTHER" id="PTHR37971">
    <property type="entry name" value="ANTIBACTERIAL FACTOR-RELATED PEPTIDE 1-RELATED"/>
    <property type="match status" value="1"/>
</dbReference>
<gene>
    <name evidence="2" type="ORF">KXQ929_LOCUS36315</name>
</gene>
<feature type="chain" id="PRO_5032796130" evidence="1">
    <location>
        <begin position="26"/>
        <end position="80"/>
    </location>
</feature>
<protein>
    <submittedName>
        <fullName evidence="2">Uncharacterized protein</fullName>
    </submittedName>
</protein>
<dbReference type="Proteomes" id="UP000663868">
    <property type="component" value="Unassembled WGS sequence"/>
</dbReference>
<name>A0A819XAI2_9BILA</name>